<feature type="region of interest" description="Disordered" evidence="1">
    <location>
        <begin position="122"/>
        <end position="153"/>
    </location>
</feature>
<evidence type="ECO:0000259" key="3">
    <source>
        <dbReference type="Pfam" id="PF03779"/>
    </source>
</evidence>
<reference evidence="4 5" key="1">
    <citation type="submission" date="2020-02" db="EMBL/GenBank/DDBJ databases">
        <title>The whole genome sequence of CPCC 205119.</title>
        <authorList>
            <person name="Jiang Z."/>
        </authorList>
    </citation>
    <scope>NUCLEOTIDE SEQUENCE [LARGE SCALE GENOMIC DNA]</scope>
    <source>
        <strain evidence="4 5">CPCC 205119</strain>
    </source>
</reference>
<proteinExistence type="predicted"/>
<dbReference type="Pfam" id="PF03779">
    <property type="entry name" value="SPW"/>
    <property type="match status" value="1"/>
</dbReference>
<feature type="transmembrane region" description="Helical" evidence="2">
    <location>
        <begin position="72"/>
        <end position="94"/>
    </location>
</feature>
<keyword evidence="2" id="KW-1133">Transmembrane helix</keyword>
<sequence length="153" mass="15668">MLREGPIPQAVHGLLEYLVGALFVAAPFLFAFTDEGMATAASIVLGIAFLVVAATSAGPTGLVKQLPPVVQALLDVILAGLLVAAPFVLGFSGVATPRNLFLVSGVLWLLITIASRYGHREPPATDTATVTGGSPADPFGTATQQPPGDPPIR</sequence>
<dbReference type="AlphaFoldDB" id="A0A7K3WHK4"/>
<evidence type="ECO:0000313" key="4">
    <source>
        <dbReference type="EMBL" id="NEL55852.1"/>
    </source>
</evidence>
<dbReference type="Proteomes" id="UP000470470">
    <property type="component" value="Unassembled WGS sequence"/>
</dbReference>
<evidence type="ECO:0000256" key="1">
    <source>
        <dbReference type="SAM" id="MobiDB-lite"/>
    </source>
</evidence>
<comment type="caution">
    <text evidence="4">The sequence shown here is derived from an EMBL/GenBank/DDBJ whole genome shotgun (WGS) entry which is preliminary data.</text>
</comment>
<keyword evidence="2" id="KW-0472">Membrane</keyword>
<organism evidence="4 5">
    <name type="scientific">Goekera deserti</name>
    <dbReference type="NCBI Taxonomy" id="2497753"/>
    <lineage>
        <taxon>Bacteria</taxon>
        <taxon>Bacillati</taxon>
        <taxon>Actinomycetota</taxon>
        <taxon>Actinomycetes</taxon>
        <taxon>Geodermatophilales</taxon>
        <taxon>Geodermatophilaceae</taxon>
        <taxon>Goekera</taxon>
    </lineage>
</organism>
<protein>
    <recommendedName>
        <fullName evidence="3">SPW repeat-containing integral membrane domain-containing protein</fullName>
    </recommendedName>
</protein>
<feature type="transmembrane region" description="Helical" evidence="2">
    <location>
        <begin position="38"/>
        <end position="60"/>
    </location>
</feature>
<keyword evidence="2" id="KW-0812">Transmembrane</keyword>
<evidence type="ECO:0000256" key="2">
    <source>
        <dbReference type="SAM" id="Phobius"/>
    </source>
</evidence>
<evidence type="ECO:0000313" key="5">
    <source>
        <dbReference type="Proteomes" id="UP000470470"/>
    </source>
</evidence>
<feature type="domain" description="SPW repeat-containing integral membrane" evidence="3">
    <location>
        <begin position="12"/>
        <end position="110"/>
    </location>
</feature>
<accession>A0A7K3WHK4</accession>
<keyword evidence="5" id="KW-1185">Reference proteome</keyword>
<feature type="transmembrane region" description="Helical" evidence="2">
    <location>
        <begin position="100"/>
        <end position="118"/>
    </location>
</feature>
<dbReference type="EMBL" id="JAAGWK010000026">
    <property type="protein sequence ID" value="NEL55852.1"/>
    <property type="molecule type" value="Genomic_DNA"/>
</dbReference>
<name>A0A7K3WHK4_9ACTN</name>
<gene>
    <name evidence="4" type="ORF">G1H19_17885</name>
</gene>
<dbReference type="RefSeq" id="WP_152730509.1">
    <property type="nucleotide sequence ID" value="NZ_JAABOZ010000002.1"/>
</dbReference>
<dbReference type="InterPro" id="IPR005530">
    <property type="entry name" value="SPW"/>
</dbReference>
<feature type="transmembrane region" description="Helical" evidence="2">
    <location>
        <begin position="12"/>
        <end position="32"/>
    </location>
</feature>